<dbReference type="InterPro" id="IPR008538">
    <property type="entry name" value="Uma2"/>
</dbReference>
<evidence type="ECO:0000259" key="1">
    <source>
        <dbReference type="Pfam" id="PF05685"/>
    </source>
</evidence>
<keyword evidence="4" id="KW-1185">Reference proteome</keyword>
<dbReference type="OrthoDB" id="422405at2"/>
<evidence type="ECO:0000313" key="4">
    <source>
        <dbReference type="Proteomes" id="UP000053372"/>
    </source>
</evidence>
<dbReference type="PANTHER" id="PTHR34107">
    <property type="entry name" value="SLL0198 PROTEIN-RELATED"/>
    <property type="match status" value="1"/>
</dbReference>
<dbReference type="InterPro" id="IPR011335">
    <property type="entry name" value="Restrct_endonuc-II-like"/>
</dbReference>
<organism evidence="3 4">
    <name type="scientific">Mastigocoleus testarum BC008</name>
    <dbReference type="NCBI Taxonomy" id="371196"/>
    <lineage>
        <taxon>Bacteria</taxon>
        <taxon>Bacillati</taxon>
        <taxon>Cyanobacteriota</taxon>
        <taxon>Cyanophyceae</taxon>
        <taxon>Nostocales</taxon>
        <taxon>Hapalosiphonaceae</taxon>
        <taxon>Mastigocoleus</taxon>
    </lineage>
</organism>
<dbReference type="SUPFAM" id="SSF52980">
    <property type="entry name" value="Restriction endonuclease-like"/>
    <property type="match status" value="1"/>
</dbReference>
<dbReference type="RefSeq" id="WP_027845503.1">
    <property type="nucleotide sequence ID" value="NZ_LMTZ01000014.1"/>
</dbReference>
<proteinExistence type="predicted"/>
<dbReference type="Pfam" id="PF05685">
    <property type="entry name" value="Uma2"/>
    <property type="match status" value="1"/>
</dbReference>
<evidence type="ECO:0000313" key="2">
    <source>
        <dbReference type="EMBL" id="KST69680.1"/>
    </source>
</evidence>
<dbReference type="AlphaFoldDB" id="A0A0V7ZZD2"/>
<name>A0A0V7ZZD2_9CYAN</name>
<dbReference type="CDD" id="cd06260">
    <property type="entry name" value="DUF820-like"/>
    <property type="match status" value="1"/>
</dbReference>
<dbReference type="Proteomes" id="UP000053372">
    <property type="component" value="Unassembled WGS sequence"/>
</dbReference>
<reference evidence="3 4" key="1">
    <citation type="journal article" date="2015" name="Genome Announc.">
        <title>Draft Genome of the Euendolithic (true boring) Cyanobacterium Mastigocoleus testarum strain BC008.</title>
        <authorList>
            <person name="Guida B.S."/>
            <person name="Garcia-Pichel F."/>
        </authorList>
    </citation>
    <scope>NUCLEOTIDE SEQUENCE [LARGE SCALE GENOMIC DNA]</scope>
    <source>
        <strain evidence="3 4">BC008</strain>
    </source>
</reference>
<dbReference type="EMBL" id="LMTZ01000015">
    <property type="protein sequence ID" value="KST69680.1"/>
    <property type="molecule type" value="Genomic_DNA"/>
</dbReference>
<sequence length="193" mass="21701">MVLQVQHKLTLQEFLNLPPGEGDITYELVDGQAIPKMSPKKFRSKLTRALLNLIEKWCENKGEICPELAIKLTRRGRDWVPTPDLLYISNERLPNDWEEDGACSVPPDLAIEIISPGQTFTQMVSKARDYLDAGVLRVWVVDIEARSIAVFYPDAAPKTYTGDEVIADPLFKGLEFTVEAVFQKAKIPAKDSL</sequence>
<dbReference type="PANTHER" id="PTHR34107:SF1">
    <property type="entry name" value="SLL0198 PROTEIN"/>
    <property type="match status" value="1"/>
</dbReference>
<dbReference type="Gene3D" id="3.90.1570.10">
    <property type="entry name" value="tt1808, chain A"/>
    <property type="match status" value="1"/>
</dbReference>
<accession>A0A0V7ZZD2</accession>
<comment type="caution">
    <text evidence="3">The sequence shown here is derived from an EMBL/GenBank/DDBJ whole genome shotgun (WGS) entry which is preliminary data.</text>
</comment>
<dbReference type="EMBL" id="LMTZ01000014">
    <property type="protein sequence ID" value="KST69695.1"/>
    <property type="molecule type" value="Genomic_DNA"/>
</dbReference>
<evidence type="ECO:0000313" key="3">
    <source>
        <dbReference type="EMBL" id="KST69695.1"/>
    </source>
</evidence>
<dbReference type="InterPro" id="IPR012296">
    <property type="entry name" value="Nuclease_put_TT1808"/>
</dbReference>
<feature type="domain" description="Putative restriction endonuclease" evidence="1">
    <location>
        <begin position="11"/>
        <end position="179"/>
    </location>
</feature>
<gene>
    <name evidence="2" type="ORF">BC008_05110</name>
    <name evidence="3" type="ORF">BC008_05170</name>
</gene>
<protein>
    <recommendedName>
        <fullName evidence="1">Putative restriction endonuclease domain-containing protein</fullName>
    </recommendedName>
</protein>